<evidence type="ECO:0000313" key="8">
    <source>
        <dbReference type="EMBL" id="EXM13675.1"/>
    </source>
</evidence>
<dbReference type="SUPFAM" id="SSF47616">
    <property type="entry name" value="GST C-terminal domain-like"/>
    <property type="match status" value="1"/>
</dbReference>
<dbReference type="SFLD" id="SFLDS00019">
    <property type="entry name" value="Glutathione_Transferase_(cytos"/>
    <property type="match status" value="1"/>
</dbReference>
<dbReference type="GO" id="GO:0004602">
    <property type="term" value="F:glutathione peroxidase activity"/>
    <property type="evidence" value="ECO:0007669"/>
    <property type="project" value="UniProtKB-ARBA"/>
</dbReference>
<reference evidence="8" key="1">
    <citation type="submission" date="2011-11" db="EMBL/GenBank/DDBJ databases">
        <title>The Genome Sequence of Fusarium oxysporum Cotton.</title>
        <authorList>
            <consortium name="The Broad Institute Genome Sequencing Platform"/>
            <person name="Ma L.-J."/>
            <person name="Gale L.R."/>
            <person name="Schwartz D.C."/>
            <person name="Zhou S."/>
            <person name="Corby-Kistler H."/>
            <person name="Young S.K."/>
            <person name="Zeng Q."/>
            <person name="Gargeya S."/>
            <person name="Fitzgerald M."/>
            <person name="Haas B."/>
            <person name="Abouelleil A."/>
            <person name="Alvarado L."/>
            <person name="Arachchi H.M."/>
            <person name="Berlin A."/>
            <person name="Brown A."/>
            <person name="Chapman S.B."/>
            <person name="Chen Z."/>
            <person name="Dunbar C."/>
            <person name="Freedman E."/>
            <person name="Gearin G."/>
            <person name="Goldberg J."/>
            <person name="Griggs A."/>
            <person name="Gujja S."/>
            <person name="Heiman D."/>
            <person name="Howarth C."/>
            <person name="Larson L."/>
            <person name="Lui A."/>
            <person name="MacDonald P.J.P."/>
            <person name="Montmayeur A."/>
            <person name="Murphy C."/>
            <person name="Neiman D."/>
            <person name="Pearson M."/>
            <person name="Priest M."/>
            <person name="Roberts A."/>
            <person name="Saif S."/>
            <person name="Shea T."/>
            <person name="Shenoy N."/>
            <person name="Sisk P."/>
            <person name="Stolte C."/>
            <person name="Sykes S."/>
            <person name="Wortman J."/>
            <person name="Nusbaum C."/>
            <person name="Birren B."/>
        </authorList>
    </citation>
    <scope>NUCLEOTIDE SEQUENCE [LARGE SCALE GENOMIC DNA]</scope>
    <source>
        <strain evidence="8">25433</strain>
    </source>
</reference>
<dbReference type="InterPro" id="IPR040079">
    <property type="entry name" value="Glutathione_S-Trfase"/>
</dbReference>
<dbReference type="GO" id="GO:0005737">
    <property type="term" value="C:cytoplasm"/>
    <property type="evidence" value="ECO:0007669"/>
    <property type="project" value="UniProtKB-ARBA"/>
</dbReference>
<dbReference type="Pfam" id="PF00043">
    <property type="entry name" value="GST_C"/>
    <property type="match status" value="1"/>
</dbReference>
<evidence type="ECO:0000256" key="4">
    <source>
        <dbReference type="ARBA" id="ARBA00047960"/>
    </source>
</evidence>
<dbReference type="EC" id="2.5.1.18" evidence="2"/>
<evidence type="ECO:0000256" key="5">
    <source>
        <dbReference type="RuleBase" id="RU003494"/>
    </source>
</evidence>
<dbReference type="SFLD" id="SFLDG01150">
    <property type="entry name" value="Main.1:_Beta-like"/>
    <property type="match status" value="1"/>
</dbReference>
<evidence type="ECO:0000256" key="2">
    <source>
        <dbReference type="ARBA" id="ARBA00012452"/>
    </source>
</evidence>
<dbReference type="InterPro" id="IPR004045">
    <property type="entry name" value="Glutathione_S-Trfase_N"/>
</dbReference>
<comment type="catalytic activity">
    <reaction evidence="4">
        <text>RX + glutathione = an S-substituted glutathione + a halide anion + H(+)</text>
        <dbReference type="Rhea" id="RHEA:16437"/>
        <dbReference type="ChEBI" id="CHEBI:15378"/>
        <dbReference type="ChEBI" id="CHEBI:16042"/>
        <dbReference type="ChEBI" id="CHEBI:17792"/>
        <dbReference type="ChEBI" id="CHEBI:57925"/>
        <dbReference type="ChEBI" id="CHEBI:90779"/>
        <dbReference type="EC" id="2.5.1.18"/>
    </reaction>
</comment>
<dbReference type="CDD" id="cd03046">
    <property type="entry name" value="GST_N_GTT1_like"/>
    <property type="match status" value="1"/>
</dbReference>
<accession>X0LYY4</accession>
<dbReference type="AlphaFoldDB" id="X0LYY4"/>
<keyword evidence="3" id="KW-0808">Transferase</keyword>
<dbReference type="PROSITE" id="PS50405">
    <property type="entry name" value="GST_CTER"/>
    <property type="match status" value="1"/>
</dbReference>
<gene>
    <name evidence="8" type="ORF">FOTG_17884</name>
</gene>
<name>X0LYY4_FUSOX</name>
<dbReference type="InterPro" id="IPR036282">
    <property type="entry name" value="Glutathione-S-Trfase_C_sf"/>
</dbReference>
<dbReference type="SFLD" id="SFLDG00358">
    <property type="entry name" value="Main_(cytGST)"/>
    <property type="match status" value="1"/>
</dbReference>
<protein>
    <recommendedName>
        <fullName evidence="2">glutathione transferase</fullName>
        <ecNumber evidence="2">2.5.1.18</ecNumber>
    </recommendedName>
</protein>
<feature type="domain" description="GST N-terminal" evidence="6">
    <location>
        <begin position="1"/>
        <end position="80"/>
    </location>
</feature>
<dbReference type="PANTHER" id="PTHR44051:SF9">
    <property type="entry name" value="GLUTATHIONE S-TRANSFERASE 1"/>
    <property type="match status" value="1"/>
</dbReference>
<dbReference type="Gene3D" id="3.40.30.10">
    <property type="entry name" value="Glutaredoxin"/>
    <property type="match status" value="1"/>
</dbReference>
<dbReference type="InterPro" id="IPR004046">
    <property type="entry name" value="GST_C"/>
</dbReference>
<evidence type="ECO:0000256" key="1">
    <source>
        <dbReference type="ARBA" id="ARBA00007409"/>
    </source>
</evidence>
<feature type="domain" description="GST C-terminal" evidence="7">
    <location>
        <begin position="86"/>
        <end position="209"/>
    </location>
</feature>
<sequence>MTLTVHHLVGSQSERVIWLCEELGIDYELKKYERSPILAPAELKAKHPLGAAPIIIDGDVTLAESGACVEYICQTYGKGKFIVTPRQETYADYLYWFHFANGTLQPTLMCNLSLKLSGLSDNNGVMKSQLQKQKQLLEFMDERLSKVPYLAGSELTAADIMTFVCFTSMRCFFPYDLSGYDNILSYTRRVAQRDGYRRAMQKGDADADIEQLIGPDPPPMQKGLAAAIRGMGS</sequence>
<dbReference type="HOGENOM" id="CLU_011226_15_4_1"/>
<dbReference type="Pfam" id="PF02798">
    <property type="entry name" value="GST_N"/>
    <property type="match status" value="1"/>
</dbReference>
<dbReference type="PANTHER" id="PTHR44051">
    <property type="entry name" value="GLUTATHIONE S-TRANSFERASE-RELATED"/>
    <property type="match status" value="1"/>
</dbReference>
<evidence type="ECO:0000256" key="3">
    <source>
        <dbReference type="ARBA" id="ARBA00022679"/>
    </source>
</evidence>
<evidence type="ECO:0000259" key="6">
    <source>
        <dbReference type="PROSITE" id="PS50404"/>
    </source>
</evidence>
<dbReference type="SUPFAM" id="SSF52833">
    <property type="entry name" value="Thioredoxin-like"/>
    <property type="match status" value="1"/>
</dbReference>
<dbReference type="PROSITE" id="PS50404">
    <property type="entry name" value="GST_NTER"/>
    <property type="match status" value="1"/>
</dbReference>
<dbReference type="Proteomes" id="UP000030701">
    <property type="component" value="Unassembled WGS sequence"/>
</dbReference>
<dbReference type="GO" id="GO:0004364">
    <property type="term" value="F:glutathione transferase activity"/>
    <property type="evidence" value="ECO:0007669"/>
    <property type="project" value="UniProtKB-EC"/>
</dbReference>
<dbReference type="InterPro" id="IPR036249">
    <property type="entry name" value="Thioredoxin-like_sf"/>
</dbReference>
<dbReference type="EMBL" id="KK035265">
    <property type="protein sequence ID" value="EXM13675.1"/>
    <property type="molecule type" value="Genomic_DNA"/>
</dbReference>
<dbReference type="Gene3D" id="1.20.1050.10">
    <property type="match status" value="1"/>
</dbReference>
<dbReference type="InterPro" id="IPR010987">
    <property type="entry name" value="Glutathione-S-Trfase_C-like"/>
</dbReference>
<organism evidence="8">
    <name type="scientific">Fusarium oxysporum f. sp. vasinfectum 25433</name>
    <dbReference type="NCBI Taxonomy" id="1089449"/>
    <lineage>
        <taxon>Eukaryota</taxon>
        <taxon>Fungi</taxon>
        <taxon>Dikarya</taxon>
        <taxon>Ascomycota</taxon>
        <taxon>Pezizomycotina</taxon>
        <taxon>Sordariomycetes</taxon>
        <taxon>Hypocreomycetidae</taxon>
        <taxon>Hypocreales</taxon>
        <taxon>Nectriaceae</taxon>
        <taxon>Fusarium</taxon>
        <taxon>Fusarium oxysporum species complex</taxon>
    </lineage>
</organism>
<reference evidence="8" key="2">
    <citation type="submission" date="2014-03" db="EMBL/GenBank/DDBJ databases">
        <title>The Genome Annotation of Fusarium oxysporum Cotton.</title>
        <authorList>
            <consortium name="The Broad Institute Genomics Platform"/>
            <person name="Ma L.-J."/>
            <person name="Corby-Kistler H."/>
            <person name="Broz K."/>
            <person name="Gale L.R."/>
            <person name="Jonkers W."/>
            <person name="O'Donnell K."/>
            <person name="Ploetz R."/>
            <person name="Steinberg C."/>
            <person name="Schwartz D.C."/>
            <person name="VanEtten H."/>
            <person name="Zhou S."/>
            <person name="Young S.K."/>
            <person name="Zeng Q."/>
            <person name="Gargeya S."/>
            <person name="Fitzgerald M."/>
            <person name="Abouelleil A."/>
            <person name="Alvarado L."/>
            <person name="Chapman S.B."/>
            <person name="Gainer-Dewar J."/>
            <person name="Goldberg J."/>
            <person name="Griggs A."/>
            <person name="Gujja S."/>
            <person name="Hansen M."/>
            <person name="Howarth C."/>
            <person name="Imamovic A."/>
            <person name="Ireland A."/>
            <person name="Larimer J."/>
            <person name="McCowan C."/>
            <person name="Murphy C."/>
            <person name="Pearson M."/>
            <person name="Poon T.W."/>
            <person name="Priest M."/>
            <person name="Roberts A."/>
            <person name="Saif S."/>
            <person name="Shea T."/>
            <person name="Sykes S."/>
            <person name="Wortman J."/>
            <person name="Nusbaum C."/>
            <person name="Birren B."/>
        </authorList>
    </citation>
    <scope>NUCLEOTIDE SEQUENCE</scope>
    <source>
        <strain evidence="8">25433</strain>
    </source>
</reference>
<evidence type="ECO:0000259" key="7">
    <source>
        <dbReference type="PROSITE" id="PS50405"/>
    </source>
</evidence>
<dbReference type="FunFam" id="3.40.30.10:FF:000156">
    <property type="entry name" value="Glutathione S-transferase 1"/>
    <property type="match status" value="1"/>
</dbReference>
<proteinExistence type="inferred from homology"/>
<comment type="similarity">
    <text evidence="1 5">Belongs to the GST superfamily.</text>
</comment>